<dbReference type="Proteomes" id="UP000189733">
    <property type="component" value="Unassembled WGS sequence"/>
</dbReference>
<evidence type="ECO:0000313" key="1">
    <source>
        <dbReference type="EMBL" id="SKA69552.1"/>
    </source>
</evidence>
<gene>
    <name evidence="1" type="ORF">SAMN02745702_01155</name>
</gene>
<name>A0A1T4VX23_9BACT</name>
<dbReference type="InterPro" id="IPR016155">
    <property type="entry name" value="Mopterin_synth/thiamin_S_b"/>
</dbReference>
<dbReference type="Gene3D" id="3.10.20.30">
    <property type="match status" value="1"/>
</dbReference>
<accession>A0A1T4VX23</accession>
<keyword evidence="2" id="KW-1185">Reference proteome</keyword>
<organism evidence="1 2">
    <name type="scientific">Desulfobaculum bizertense DSM 18034</name>
    <dbReference type="NCBI Taxonomy" id="1121442"/>
    <lineage>
        <taxon>Bacteria</taxon>
        <taxon>Pseudomonadati</taxon>
        <taxon>Thermodesulfobacteriota</taxon>
        <taxon>Desulfovibrionia</taxon>
        <taxon>Desulfovibrionales</taxon>
        <taxon>Desulfovibrionaceae</taxon>
        <taxon>Desulfobaculum</taxon>
    </lineage>
</organism>
<evidence type="ECO:0000313" key="2">
    <source>
        <dbReference type="Proteomes" id="UP000189733"/>
    </source>
</evidence>
<dbReference type="SUPFAM" id="SSF54285">
    <property type="entry name" value="MoaD/ThiS"/>
    <property type="match status" value="1"/>
</dbReference>
<protein>
    <submittedName>
        <fullName evidence="1">Sulfur carrier protein</fullName>
    </submittedName>
</protein>
<dbReference type="OrthoDB" id="5460212at2"/>
<dbReference type="EMBL" id="FUYA01000003">
    <property type="protein sequence ID" value="SKA69552.1"/>
    <property type="molecule type" value="Genomic_DNA"/>
</dbReference>
<sequence length="65" mass="7458">MITVHMIPTGQTREIPKPNTVRQLMNRLKLRQMDALIIRGDEMLTFDRSINDGDHITVRLVGSRG</sequence>
<dbReference type="STRING" id="1121442.SAMN02745702_01155"/>
<dbReference type="InterPro" id="IPR012675">
    <property type="entry name" value="Beta-grasp_dom_sf"/>
</dbReference>
<proteinExistence type="predicted"/>
<dbReference type="AlphaFoldDB" id="A0A1T4VX23"/>
<reference evidence="1 2" key="1">
    <citation type="submission" date="2017-02" db="EMBL/GenBank/DDBJ databases">
        <authorList>
            <person name="Peterson S.W."/>
        </authorList>
    </citation>
    <scope>NUCLEOTIDE SEQUENCE [LARGE SCALE GENOMIC DNA]</scope>
    <source>
        <strain evidence="1 2">DSM 18034</strain>
    </source>
</reference>